<dbReference type="InterPro" id="IPR035965">
    <property type="entry name" value="PAS-like_dom_sf"/>
</dbReference>
<feature type="domain" description="Histidine kinase" evidence="9">
    <location>
        <begin position="518"/>
        <end position="724"/>
    </location>
</feature>
<dbReference type="Pfam" id="PF02518">
    <property type="entry name" value="HATPase_c"/>
    <property type="match status" value="1"/>
</dbReference>
<dbReference type="SMART" id="SM00091">
    <property type="entry name" value="PAS"/>
    <property type="match status" value="4"/>
</dbReference>
<dbReference type="Gene3D" id="1.10.287.130">
    <property type="match status" value="1"/>
</dbReference>
<keyword evidence="7" id="KW-0067">ATP-binding</keyword>
<dbReference type="CDD" id="cd00130">
    <property type="entry name" value="PAS"/>
    <property type="match status" value="2"/>
</dbReference>
<dbReference type="Pfam" id="PF00512">
    <property type="entry name" value="HisKA"/>
    <property type="match status" value="1"/>
</dbReference>
<dbReference type="EC" id="2.7.13.3" evidence="2"/>
<dbReference type="InterPro" id="IPR004358">
    <property type="entry name" value="Sig_transdc_His_kin-like_C"/>
</dbReference>
<dbReference type="Proteomes" id="UP000602076">
    <property type="component" value="Unassembled WGS sequence"/>
</dbReference>
<keyword evidence="4" id="KW-0808">Transferase</keyword>
<dbReference type="PANTHER" id="PTHR43065:SF34">
    <property type="entry name" value="SPORULATION KINASE A"/>
    <property type="match status" value="1"/>
</dbReference>
<dbReference type="InterPro" id="IPR005467">
    <property type="entry name" value="His_kinase_dom"/>
</dbReference>
<dbReference type="GO" id="GO:0000155">
    <property type="term" value="F:phosphorelay sensor kinase activity"/>
    <property type="evidence" value="ECO:0007669"/>
    <property type="project" value="InterPro"/>
</dbReference>
<keyword evidence="3" id="KW-0597">Phosphoprotein</keyword>
<evidence type="ECO:0000256" key="4">
    <source>
        <dbReference type="ARBA" id="ARBA00022679"/>
    </source>
</evidence>
<dbReference type="InterPro" id="IPR036097">
    <property type="entry name" value="HisK_dim/P_sf"/>
</dbReference>
<dbReference type="PRINTS" id="PR00344">
    <property type="entry name" value="BCTRLSENSOR"/>
</dbReference>
<sequence length="727" mass="84666">MEFNGAYIEDKVDEQMDEAQFKAYHFFFHSSKSPLMVVNRHLEIIQLNHQAKQLFMEIARDTYDQSWSLKNLLEQIPLDILEDQLKLVRSQGSYKDEWLFLNQQNTYKHIEFQAQFDGNLYYFTLRDITAIKKQEKDYMISAGIFKDIFTLVTEGMMILDKDGSIIEANRAFLSLVMIDKPEFVGRKFYEFLQADSKRKWLNEWGVLKDLGKISSTFEWSFAGKSYYFKCTIYRNVYKDQYICVLKDVTEKKLIELHLKSSKEIFSYVFDQANEAIVLLDEKGYIYEANDVACRLFEASRNELIGMRSEDLLVKKDRKYWHSKKTFLEKGSIRQTMFHRSHKGKDMLLEVSSKRINEGDRAVTIYRNVSERYEMERKLRRSEKQFRRIFEGMLDGLLLWNKNGIIDINEACLSILNMEKKHLVRKTVPEIIKKYPEHKEWIEKISKDLGDNKSPNMLMERITLARKDGSIKHVEVLTKRNLFSGMNLTVLRDETEKLIMQEQIRKSDTLNVVGELAAGIAHEIRNPMTALKGFIQLLEASVKEDYSKYFSIITSELKRIDTIITDFLVLAKPQAVQYVEKDLNVIVKETIGLLNGEALLFNIDLIPKLSENPIELYCEPNQLKQVLINLVKNAIESMKNGGRVFIRTESCNDRNVRLIVSDEGCGIPEKKLKRLGEPFYTTKERGTGLGLMMSYKIIKEHGGEIDVISEVGVGTTFSIKLPLRCNND</sequence>
<dbReference type="SMART" id="SM00388">
    <property type="entry name" value="HisKA"/>
    <property type="match status" value="1"/>
</dbReference>
<dbReference type="InterPro" id="IPR003594">
    <property type="entry name" value="HATPase_dom"/>
</dbReference>
<dbReference type="SUPFAM" id="SSF55785">
    <property type="entry name" value="PYP-like sensor domain (PAS domain)"/>
    <property type="match status" value="3"/>
</dbReference>
<evidence type="ECO:0000256" key="5">
    <source>
        <dbReference type="ARBA" id="ARBA00022741"/>
    </source>
</evidence>
<dbReference type="SMART" id="SM00387">
    <property type="entry name" value="HATPase_c"/>
    <property type="match status" value="1"/>
</dbReference>
<reference evidence="11" key="1">
    <citation type="submission" date="2020-09" db="EMBL/GenBank/DDBJ databases">
        <title>Bacillus faecalis sp. nov., a moderately halophilic bacterium isolated from cow faeces.</title>
        <authorList>
            <person name="Jiang L."/>
            <person name="Lee J."/>
        </authorList>
    </citation>
    <scope>NUCLEOTIDE SEQUENCE</scope>
    <source>
        <strain evidence="11">AGMB 02131</strain>
    </source>
</reference>
<dbReference type="Gene3D" id="3.30.565.10">
    <property type="entry name" value="Histidine kinase-like ATPase, C-terminal domain"/>
    <property type="match status" value="1"/>
</dbReference>
<evidence type="ECO:0000313" key="11">
    <source>
        <dbReference type="EMBL" id="MBD3106929.1"/>
    </source>
</evidence>
<accession>A0A927H9I6</accession>
<evidence type="ECO:0000256" key="1">
    <source>
        <dbReference type="ARBA" id="ARBA00000085"/>
    </source>
</evidence>
<feature type="domain" description="PAS" evidence="10">
    <location>
        <begin position="141"/>
        <end position="197"/>
    </location>
</feature>
<comment type="catalytic activity">
    <reaction evidence="1">
        <text>ATP + protein L-histidine = ADP + protein N-phospho-L-histidine.</text>
        <dbReference type="EC" id="2.7.13.3"/>
    </reaction>
</comment>
<keyword evidence="6" id="KW-0418">Kinase</keyword>
<dbReference type="InterPro" id="IPR036890">
    <property type="entry name" value="HATPase_C_sf"/>
</dbReference>
<organism evidence="11 12">
    <name type="scientific">Peribacillus faecalis</name>
    <dbReference type="NCBI Taxonomy" id="2772559"/>
    <lineage>
        <taxon>Bacteria</taxon>
        <taxon>Bacillati</taxon>
        <taxon>Bacillota</taxon>
        <taxon>Bacilli</taxon>
        <taxon>Bacillales</taxon>
        <taxon>Bacillaceae</taxon>
        <taxon>Peribacillus</taxon>
    </lineage>
</organism>
<dbReference type="PROSITE" id="PS50112">
    <property type="entry name" value="PAS"/>
    <property type="match status" value="2"/>
</dbReference>
<keyword evidence="12" id="KW-1185">Reference proteome</keyword>
<keyword evidence="8" id="KW-0902">Two-component regulatory system</keyword>
<dbReference type="AlphaFoldDB" id="A0A927H9I6"/>
<comment type="caution">
    <text evidence="11">The sequence shown here is derived from an EMBL/GenBank/DDBJ whole genome shotgun (WGS) entry which is preliminary data.</text>
</comment>
<protein>
    <recommendedName>
        <fullName evidence="2">histidine kinase</fullName>
        <ecNumber evidence="2">2.7.13.3</ecNumber>
    </recommendedName>
</protein>
<dbReference type="NCBIfam" id="TIGR00229">
    <property type="entry name" value="sensory_box"/>
    <property type="match status" value="2"/>
</dbReference>
<dbReference type="Gene3D" id="3.30.450.20">
    <property type="entry name" value="PAS domain"/>
    <property type="match status" value="3"/>
</dbReference>
<keyword evidence="5" id="KW-0547">Nucleotide-binding</keyword>
<name>A0A927H9I6_9BACI</name>
<dbReference type="InterPro" id="IPR003661">
    <property type="entry name" value="HisK_dim/P_dom"/>
</dbReference>
<dbReference type="InterPro" id="IPR000014">
    <property type="entry name" value="PAS"/>
</dbReference>
<dbReference type="EMBL" id="JACXSI010000001">
    <property type="protein sequence ID" value="MBD3106929.1"/>
    <property type="molecule type" value="Genomic_DNA"/>
</dbReference>
<evidence type="ECO:0000256" key="8">
    <source>
        <dbReference type="ARBA" id="ARBA00023012"/>
    </source>
</evidence>
<feature type="domain" description="PAS" evidence="10">
    <location>
        <begin position="261"/>
        <end position="305"/>
    </location>
</feature>
<gene>
    <name evidence="11" type="ORF">IEO70_00870</name>
</gene>
<evidence type="ECO:0000256" key="2">
    <source>
        <dbReference type="ARBA" id="ARBA00012438"/>
    </source>
</evidence>
<evidence type="ECO:0000256" key="3">
    <source>
        <dbReference type="ARBA" id="ARBA00022553"/>
    </source>
</evidence>
<dbReference type="PANTHER" id="PTHR43065">
    <property type="entry name" value="SENSOR HISTIDINE KINASE"/>
    <property type="match status" value="1"/>
</dbReference>
<dbReference type="CDD" id="cd00082">
    <property type="entry name" value="HisKA"/>
    <property type="match status" value="1"/>
</dbReference>
<proteinExistence type="predicted"/>
<evidence type="ECO:0000259" key="10">
    <source>
        <dbReference type="PROSITE" id="PS50112"/>
    </source>
</evidence>
<dbReference type="SUPFAM" id="SSF55874">
    <property type="entry name" value="ATPase domain of HSP90 chaperone/DNA topoisomerase II/histidine kinase"/>
    <property type="match status" value="1"/>
</dbReference>
<dbReference type="Pfam" id="PF13426">
    <property type="entry name" value="PAS_9"/>
    <property type="match status" value="3"/>
</dbReference>
<dbReference type="SUPFAM" id="SSF47384">
    <property type="entry name" value="Homodimeric domain of signal transducing histidine kinase"/>
    <property type="match status" value="1"/>
</dbReference>
<evidence type="ECO:0000259" key="9">
    <source>
        <dbReference type="PROSITE" id="PS50109"/>
    </source>
</evidence>
<dbReference type="GO" id="GO:0005524">
    <property type="term" value="F:ATP binding"/>
    <property type="evidence" value="ECO:0007669"/>
    <property type="project" value="UniProtKB-KW"/>
</dbReference>
<dbReference type="RefSeq" id="WP_190996465.1">
    <property type="nucleotide sequence ID" value="NZ_JACXSI010000001.1"/>
</dbReference>
<dbReference type="PROSITE" id="PS50109">
    <property type="entry name" value="HIS_KIN"/>
    <property type="match status" value="1"/>
</dbReference>
<evidence type="ECO:0000313" key="12">
    <source>
        <dbReference type="Proteomes" id="UP000602076"/>
    </source>
</evidence>
<evidence type="ECO:0000256" key="7">
    <source>
        <dbReference type="ARBA" id="ARBA00022840"/>
    </source>
</evidence>
<evidence type="ECO:0000256" key="6">
    <source>
        <dbReference type="ARBA" id="ARBA00022777"/>
    </source>
</evidence>